<keyword evidence="3" id="KW-1185">Reference proteome</keyword>
<dbReference type="AlphaFoldDB" id="A0A8J3ZHR7"/>
<gene>
    <name evidence="2" type="ORF">Vau01_091590</name>
</gene>
<name>A0A8J3ZHR7_9ACTN</name>
<organism evidence="2 3">
    <name type="scientific">Virgisporangium aurantiacum</name>
    <dbReference type="NCBI Taxonomy" id="175570"/>
    <lineage>
        <taxon>Bacteria</taxon>
        <taxon>Bacillati</taxon>
        <taxon>Actinomycetota</taxon>
        <taxon>Actinomycetes</taxon>
        <taxon>Micromonosporales</taxon>
        <taxon>Micromonosporaceae</taxon>
        <taxon>Virgisporangium</taxon>
    </lineage>
</organism>
<evidence type="ECO:0000313" key="2">
    <source>
        <dbReference type="EMBL" id="GIJ61643.1"/>
    </source>
</evidence>
<proteinExistence type="predicted"/>
<dbReference type="RefSeq" id="WP_204006715.1">
    <property type="nucleotide sequence ID" value="NZ_BOPG01000068.1"/>
</dbReference>
<evidence type="ECO:0000313" key="3">
    <source>
        <dbReference type="Proteomes" id="UP000612585"/>
    </source>
</evidence>
<sequence length="82" mass="8255">MTLDEWAALAAAELGLDALPTDDQRLVLDLAREVAHNTVRPGAPVSAYLVGLAVGRGASLAEATGALIELAHRHGADASGGG</sequence>
<dbReference type="EMBL" id="BOPG01000068">
    <property type="protein sequence ID" value="GIJ61643.1"/>
    <property type="molecule type" value="Genomic_DNA"/>
</dbReference>
<reference evidence="2" key="1">
    <citation type="submission" date="2021-01" db="EMBL/GenBank/DDBJ databases">
        <title>Whole genome shotgun sequence of Virgisporangium aurantiacum NBRC 16421.</title>
        <authorList>
            <person name="Komaki H."/>
            <person name="Tamura T."/>
        </authorList>
    </citation>
    <scope>NUCLEOTIDE SEQUENCE</scope>
    <source>
        <strain evidence="2">NBRC 16421</strain>
    </source>
</reference>
<dbReference type="InterPro" id="IPR045598">
    <property type="entry name" value="DUF6457"/>
</dbReference>
<evidence type="ECO:0000259" key="1">
    <source>
        <dbReference type="Pfam" id="PF20058"/>
    </source>
</evidence>
<comment type="caution">
    <text evidence="2">The sequence shown here is derived from an EMBL/GenBank/DDBJ whole genome shotgun (WGS) entry which is preliminary data.</text>
</comment>
<dbReference type="Proteomes" id="UP000612585">
    <property type="component" value="Unassembled WGS sequence"/>
</dbReference>
<dbReference type="Pfam" id="PF20058">
    <property type="entry name" value="DUF6457"/>
    <property type="match status" value="1"/>
</dbReference>
<accession>A0A8J3ZHR7</accession>
<feature type="domain" description="DUF6457" evidence="1">
    <location>
        <begin position="2"/>
        <end position="76"/>
    </location>
</feature>
<protein>
    <recommendedName>
        <fullName evidence="1">DUF6457 domain-containing protein</fullName>
    </recommendedName>
</protein>